<name>A0ABP9YZF6_9FUNG</name>
<sequence length="88" mass="10014">MKGSWTKQRKLALLASYRDFRLYGVPYGEVTSQWNAITKAVNNKDPEIKHLGKQAGKDQLDSAYASIHYRISFGPPYLLDDITVALFH</sequence>
<keyword evidence="2" id="KW-1185">Reference proteome</keyword>
<gene>
    <name evidence="1" type="ORF">MFLAVUS_005693</name>
</gene>
<comment type="caution">
    <text evidence="1">The sequence shown here is derived from an EMBL/GenBank/DDBJ whole genome shotgun (WGS) entry which is preliminary data.</text>
</comment>
<proteinExistence type="predicted"/>
<evidence type="ECO:0000313" key="2">
    <source>
        <dbReference type="Proteomes" id="UP001473302"/>
    </source>
</evidence>
<evidence type="ECO:0000313" key="1">
    <source>
        <dbReference type="EMBL" id="GAA5812243.1"/>
    </source>
</evidence>
<dbReference type="Proteomes" id="UP001473302">
    <property type="component" value="Unassembled WGS sequence"/>
</dbReference>
<dbReference type="EMBL" id="BAABUK010000012">
    <property type="protein sequence ID" value="GAA5812243.1"/>
    <property type="molecule type" value="Genomic_DNA"/>
</dbReference>
<reference evidence="1 2" key="1">
    <citation type="submission" date="2024-04" db="EMBL/GenBank/DDBJ databases">
        <title>genome sequences of Mucor flavus KT1a and Helicostylum pulchrum KT1b strains isolated from the surface of a dry-aged beef.</title>
        <authorList>
            <person name="Toyotome T."/>
            <person name="Hosono M."/>
            <person name="Torimaru M."/>
            <person name="Fukuda K."/>
            <person name="Mikami N."/>
        </authorList>
    </citation>
    <scope>NUCLEOTIDE SEQUENCE [LARGE SCALE GENOMIC DNA]</scope>
    <source>
        <strain evidence="1 2">KT1a</strain>
    </source>
</reference>
<accession>A0ABP9YZF6</accession>
<organism evidence="1 2">
    <name type="scientific">Mucor flavus</name>
    <dbReference type="NCBI Taxonomy" id="439312"/>
    <lineage>
        <taxon>Eukaryota</taxon>
        <taxon>Fungi</taxon>
        <taxon>Fungi incertae sedis</taxon>
        <taxon>Mucoromycota</taxon>
        <taxon>Mucoromycotina</taxon>
        <taxon>Mucoromycetes</taxon>
        <taxon>Mucorales</taxon>
        <taxon>Mucorineae</taxon>
        <taxon>Mucoraceae</taxon>
        <taxon>Mucor</taxon>
    </lineage>
</organism>
<protein>
    <submittedName>
        <fullName evidence="1">Uncharacterized protein</fullName>
    </submittedName>
</protein>